<comment type="caution">
    <text evidence="1">The sequence shown here is derived from an EMBL/GenBank/DDBJ whole genome shotgun (WGS) entry which is preliminary data.</text>
</comment>
<organism evidence="1 2">
    <name type="scientific">Flavobacterium hankyongi</name>
    <dbReference type="NCBI Taxonomy" id="1176532"/>
    <lineage>
        <taxon>Bacteria</taxon>
        <taxon>Pseudomonadati</taxon>
        <taxon>Bacteroidota</taxon>
        <taxon>Flavobacteriia</taxon>
        <taxon>Flavobacteriales</taxon>
        <taxon>Flavobacteriaceae</taxon>
        <taxon>Flavobacterium</taxon>
    </lineage>
</organism>
<evidence type="ECO:0000313" key="2">
    <source>
        <dbReference type="Proteomes" id="UP001500141"/>
    </source>
</evidence>
<reference evidence="2" key="1">
    <citation type="journal article" date="2019" name="Int. J. Syst. Evol. Microbiol.">
        <title>The Global Catalogue of Microorganisms (GCM) 10K type strain sequencing project: providing services to taxonomists for standard genome sequencing and annotation.</title>
        <authorList>
            <consortium name="The Broad Institute Genomics Platform"/>
            <consortium name="The Broad Institute Genome Sequencing Center for Infectious Disease"/>
            <person name="Wu L."/>
            <person name="Ma J."/>
        </authorList>
    </citation>
    <scope>NUCLEOTIDE SEQUENCE [LARGE SCALE GENOMIC DNA]</scope>
    <source>
        <strain evidence="2">JCM 18198</strain>
    </source>
</reference>
<sequence length="194" mass="23232">MKKSFFDELNPREFNLMCDFMNGRTVDFTDVYWRATFMSGLRDYSNEEQNHFQRWQVDKEELFLKLESHTNIRLIVLMSALDEFWDKDEEMYHDMDMQCPSSKVHEILTDDETQSPISWNPEVQTLEEFIDETMENEYDFFVNILDLKGDSKGICAVKEEDLIGFMLSISNERWFARIQRNDGFVKNDFVSFTN</sequence>
<dbReference type="Proteomes" id="UP001500141">
    <property type="component" value="Unassembled WGS sequence"/>
</dbReference>
<protein>
    <submittedName>
        <fullName evidence="1">Uncharacterized protein</fullName>
    </submittedName>
</protein>
<keyword evidence="2" id="KW-1185">Reference proteome</keyword>
<gene>
    <name evidence="1" type="ORF">GCM10023230_29900</name>
</gene>
<dbReference type="RefSeq" id="WP_264543060.1">
    <property type="nucleotide sequence ID" value="NZ_BAABIP010000022.1"/>
</dbReference>
<proteinExistence type="predicted"/>
<accession>A0ABP9A9Q8</accession>
<name>A0ABP9A9Q8_9FLAO</name>
<dbReference type="EMBL" id="BAABIP010000022">
    <property type="protein sequence ID" value="GAA4776757.1"/>
    <property type="molecule type" value="Genomic_DNA"/>
</dbReference>
<evidence type="ECO:0000313" key="1">
    <source>
        <dbReference type="EMBL" id="GAA4776757.1"/>
    </source>
</evidence>